<organism evidence="3 4">
    <name type="scientific">Pycnococcus provasolii</name>
    <dbReference type="NCBI Taxonomy" id="41880"/>
    <lineage>
        <taxon>Eukaryota</taxon>
        <taxon>Viridiplantae</taxon>
        <taxon>Chlorophyta</taxon>
        <taxon>Pseudoscourfieldiophyceae</taxon>
        <taxon>Pseudoscourfieldiales</taxon>
        <taxon>Pycnococcaceae</taxon>
        <taxon>Pycnococcus</taxon>
    </lineage>
</organism>
<proteinExistence type="predicted"/>
<evidence type="ECO:0000313" key="4">
    <source>
        <dbReference type="Proteomes" id="UP000660262"/>
    </source>
</evidence>
<feature type="compositionally biased region" description="Pro residues" evidence="1">
    <location>
        <begin position="145"/>
        <end position="154"/>
    </location>
</feature>
<feature type="transmembrane region" description="Helical" evidence="2">
    <location>
        <begin position="20"/>
        <end position="46"/>
    </location>
</feature>
<feature type="compositionally biased region" description="Low complexity" evidence="1">
    <location>
        <begin position="256"/>
        <end position="265"/>
    </location>
</feature>
<evidence type="ECO:0000313" key="3">
    <source>
        <dbReference type="EMBL" id="GHP06562.1"/>
    </source>
</evidence>
<feature type="region of interest" description="Disordered" evidence="1">
    <location>
        <begin position="73"/>
        <end position="155"/>
    </location>
</feature>
<keyword evidence="2" id="KW-0812">Transmembrane</keyword>
<keyword evidence="2" id="KW-1133">Transmembrane helix</keyword>
<gene>
    <name evidence="3" type="ORF">PPROV_000530700</name>
</gene>
<accession>A0A830HIC2</accession>
<feature type="compositionally biased region" description="Low complexity" evidence="1">
    <location>
        <begin position="283"/>
        <end position="292"/>
    </location>
</feature>
<feature type="region of interest" description="Disordered" evidence="1">
    <location>
        <begin position="256"/>
        <end position="304"/>
    </location>
</feature>
<reference evidence="3" key="1">
    <citation type="submission" date="2020-10" db="EMBL/GenBank/DDBJ databases">
        <title>Unveiling of a novel bifunctional photoreceptor, Dualchrome1, isolated from a cosmopolitan green alga.</title>
        <authorList>
            <person name="Suzuki S."/>
            <person name="Kawachi M."/>
        </authorList>
    </citation>
    <scope>NUCLEOTIDE SEQUENCE</scope>
    <source>
        <strain evidence="3">NIES 2893</strain>
    </source>
</reference>
<keyword evidence="2" id="KW-0472">Membrane</keyword>
<dbReference type="EMBL" id="BNJQ01000013">
    <property type="protein sequence ID" value="GHP06562.1"/>
    <property type="molecule type" value="Genomic_DNA"/>
</dbReference>
<comment type="caution">
    <text evidence="3">The sequence shown here is derived from an EMBL/GenBank/DDBJ whole genome shotgun (WGS) entry which is preliminary data.</text>
</comment>
<dbReference type="Proteomes" id="UP000660262">
    <property type="component" value="Unassembled WGS sequence"/>
</dbReference>
<evidence type="ECO:0000256" key="2">
    <source>
        <dbReference type="SAM" id="Phobius"/>
    </source>
</evidence>
<sequence>MMGRHGATAPSYLQVLWRRLGFLGCATVLGVGLSGVLVAMCVQWFADRTTNAAASGASAGVVPVMRHSSSVSKLSELTSATAAPETSKPPTKRIHRRGKSDLGTIGGVVPPSGLEAPLLPGARDDPSLDRLSPLHGGMTPAPISLAPPPPPPPGAGMHAARSLPFLHVATEDLPSPASPTIVNAPHMERTNSMPVDGVTRSLRSDANLNKLLLDHLEREKQAFLQAAERARHGDASALEGFSGVAAPRPVLSSSNLAAADASAAVQPPPAPVLSPPPPPSLQQPPSSSGNSSKSGVEAPHGSTA</sequence>
<dbReference type="AlphaFoldDB" id="A0A830HIC2"/>
<protein>
    <recommendedName>
        <fullName evidence="5">Transmembrane protein</fullName>
    </recommendedName>
</protein>
<name>A0A830HIC2_9CHLO</name>
<evidence type="ECO:0000256" key="1">
    <source>
        <dbReference type="SAM" id="MobiDB-lite"/>
    </source>
</evidence>
<evidence type="ECO:0008006" key="5">
    <source>
        <dbReference type="Google" id="ProtNLM"/>
    </source>
</evidence>
<keyword evidence="4" id="KW-1185">Reference proteome</keyword>
<feature type="compositionally biased region" description="Pro residues" evidence="1">
    <location>
        <begin position="266"/>
        <end position="282"/>
    </location>
</feature>